<evidence type="ECO:0000313" key="3">
    <source>
        <dbReference type="Proteomes" id="UP001431783"/>
    </source>
</evidence>
<dbReference type="Proteomes" id="UP001431783">
    <property type="component" value="Unassembled WGS sequence"/>
</dbReference>
<dbReference type="InterPro" id="IPR024857">
    <property type="entry name" value="Cappuccino"/>
</dbReference>
<dbReference type="AlphaFoldDB" id="A0AAW1TUD5"/>
<reference evidence="2 3" key="1">
    <citation type="submission" date="2023-03" db="EMBL/GenBank/DDBJ databases">
        <title>Genome insight into feeding habits of ladybird beetles.</title>
        <authorList>
            <person name="Li H.-S."/>
            <person name="Huang Y.-H."/>
            <person name="Pang H."/>
        </authorList>
    </citation>
    <scope>NUCLEOTIDE SEQUENCE [LARGE SCALE GENOMIC DNA]</scope>
    <source>
        <strain evidence="2">SYSU_2023b</strain>
        <tissue evidence="2">Whole body</tissue>
    </source>
</reference>
<sequence length="171" mass="19741">MNIIKPVCRGKPEYIMATDVASDFSKYLHHDIHNKLSPINRMIEDMLARLEEFETMVNFVTLDVNESTDALSSLTNFNKQLLELFSKIDTVEKVINHLKGNLNMLELDIQKAEQRLKLNNDNKLVTNIITPLLFRKTTEKKNLAIDNAVFDINTYFSNQNFDNESTVCDLD</sequence>
<evidence type="ECO:0000256" key="1">
    <source>
        <dbReference type="SAM" id="Coils"/>
    </source>
</evidence>
<keyword evidence="1" id="KW-0175">Coiled coil</keyword>
<protein>
    <submittedName>
        <fullName evidence="2">Uncharacterized protein</fullName>
    </submittedName>
</protein>
<name>A0AAW1TUD5_9CUCU</name>
<proteinExistence type="predicted"/>
<gene>
    <name evidence="2" type="ORF">WA026_012806</name>
</gene>
<comment type="caution">
    <text evidence="2">The sequence shown here is derived from an EMBL/GenBank/DDBJ whole genome shotgun (WGS) entry which is preliminary data.</text>
</comment>
<keyword evidence="3" id="KW-1185">Reference proteome</keyword>
<evidence type="ECO:0000313" key="2">
    <source>
        <dbReference type="EMBL" id="KAK9871430.1"/>
    </source>
</evidence>
<feature type="coiled-coil region" evidence="1">
    <location>
        <begin position="88"/>
        <end position="122"/>
    </location>
</feature>
<dbReference type="GO" id="GO:0031083">
    <property type="term" value="C:BLOC-1 complex"/>
    <property type="evidence" value="ECO:0007669"/>
    <property type="project" value="TreeGrafter"/>
</dbReference>
<accession>A0AAW1TUD5</accession>
<dbReference type="EMBL" id="JARQZJ010000006">
    <property type="protein sequence ID" value="KAK9871430.1"/>
    <property type="molecule type" value="Genomic_DNA"/>
</dbReference>
<dbReference type="PANTHER" id="PTHR16230">
    <property type="entry name" value="CAPPUCCINO"/>
    <property type="match status" value="1"/>
</dbReference>
<organism evidence="2 3">
    <name type="scientific">Henosepilachna vigintioctopunctata</name>
    <dbReference type="NCBI Taxonomy" id="420089"/>
    <lineage>
        <taxon>Eukaryota</taxon>
        <taxon>Metazoa</taxon>
        <taxon>Ecdysozoa</taxon>
        <taxon>Arthropoda</taxon>
        <taxon>Hexapoda</taxon>
        <taxon>Insecta</taxon>
        <taxon>Pterygota</taxon>
        <taxon>Neoptera</taxon>
        <taxon>Endopterygota</taxon>
        <taxon>Coleoptera</taxon>
        <taxon>Polyphaga</taxon>
        <taxon>Cucujiformia</taxon>
        <taxon>Coccinelloidea</taxon>
        <taxon>Coccinellidae</taxon>
        <taxon>Epilachninae</taxon>
        <taxon>Epilachnini</taxon>
        <taxon>Henosepilachna</taxon>
    </lineage>
</organism>
<dbReference type="PANTHER" id="PTHR16230:SF3">
    <property type="entry name" value="BIOGENESIS OF LYSOSOMAL ORGANELLES COMPLEX-1, SUBUNIT 4, CAPPUCCINO"/>
    <property type="match status" value="1"/>
</dbReference>